<dbReference type="InParanoid" id="G2Y913"/>
<dbReference type="EMBL" id="FQ790300">
    <property type="protein sequence ID" value="CCD49089.1"/>
    <property type="molecule type" value="Genomic_DNA"/>
</dbReference>
<sequence>MAREDNCCILKWFGMAVCANFTWSFALCDFSGVRSLDFTFTYISINQMLHTM</sequence>
<accession>G2Y913</accession>
<reference evidence="2" key="1">
    <citation type="journal article" date="2011" name="PLoS Genet.">
        <title>Genomic analysis of the necrotrophic fungal pathogens Sclerotinia sclerotiorum and Botrytis cinerea.</title>
        <authorList>
            <person name="Amselem J."/>
            <person name="Cuomo C.A."/>
            <person name="van Kan J.A."/>
            <person name="Viaud M."/>
            <person name="Benito E.P."/>
            <person name="Couloux A."/>
            <person name="Coutinho P.M."/>
            <person name="de Vries R.P."/>
            <person name="Dyer P.S."/>
            <person name="Fillinger S."/>
            <person name="Fournier E."/>
            <person name="Gout L."/>
            <person name="Hahn M."/>
            <person name="Kohn L."/>
            <person name="Lapalu N."/>
            <person name="Plummer K.M."/>
            <person name="Pradier J.M."/>
            <person name="Quevillon E."/>
            <person name="Sharon A."/>
            <person name="Simon A."/>
            <person name="ten Have A."/>
            <person name="Tudzynski B."/>
            <person name="Tudzynski P."/>
            <person name="Wincker P."/>
            <person name="Andrew M."/>
            <person name="Anthouard V."/>
            <person name="Beever R.E."/>
            <person name="Beffa R."/>
            <person name="Benoit I."/>
            <person name="Bouzid O."/>
            <person name="Brault B."/>
            <person name="Chen Z."/>
            <person name="Choquer M."/>
            <person name="Collemare J."/>
            <person name="Cotton P."/>
            <person name="Danchin E.G."/>
            <person name="Da Silva C."/>
            <person name="Gautier A."/>
            <person name="Giraud C."/>
            <person name="Giraud T."/>
            <person name="Gonzalez C."/>
            <person name="Grossetete S."/>
            <person name="Guldener U."/>
            <person name="Henrissat B."/>
            <person name="Howlett B.J."/>
            <person name="Kodira C."/>
            <person name="Kretschmer M."/>
            <person name="Lappartient A."/>
            <person name="Leroch M."/>
            <person name="Levis C."/>
            <person name="Mauceli E."/>
            <person name="Neuveglise C."/>
            <person name="Oeser B."/>
            <person name="Pearson M."/>
            <person name="Poulain J."/>
            <person name="Poussereau N."/>
            <person name="Quesneville H."/>
            <person name="Rascle C."/>
            <person name="Schumacher J."/>
            <person name="Segurens B."/>
            <person name="Sexton A."/>
            <person name="Silva E."/>
            <person name="Sirven C."/>
            <person name="Soanes D.M."/>
            <person name="Talbot N.J."/>
            <person name="Templeton M."/>
            <person name="Yandava C."/>
            <person name="Yarden O."/>
            <person name="Zeng Q."/>
            <person name="Rollins J.A."/>
            <person name="Lebrun M.H."/>
            <person name="Dickman M."/>
        </authorList>
    </citation>
    <scope>NUCLEOTIDE SEQUENCE [LARGE SCALE GENOMIC DNA]</scope>
    <source>
        <strain evidence="2">T4</strain>
    </source>
</reference>
<dbReference type="AlphaFoldDB" id="G2Y913"/>
<evidence type="ECO:0000313" key="2">
    <source>
        <dbReference type="Proteomes" id="UP000008177"/>
    </source>
</evidence>
<dbReference type="Proteomes" id="UP000008177">
    <property type="component" value="Unplaced contigs"/>
</dbReference>
<evidence type="ECO:0000313" key="1">
    <source>
        <dbReference type="EMBL" id="CCD49089.1"/>
    </source>
</evidence>
<gene>
    <name evidence="1" type="ORF">BofuT4_uP029650.1</name>
</gene>
<protein>
    <submittedName>
        <fullName evidence="1">Uncharacterized protein</fullName>
    </submittedName>
</protein>
<name>G2Y913_BOTF4</name>
<proteinExistence type="predicted"/>
<dbReference type="HOGENOM" id="CLU_3086980_0_0_1"/>
<organism evidence="1 2">
    <name type="scientific">Botryotinia fuckeliana (strain T4)</name>
    <name type="common">Noble rot fungus</name>
    <name type="synonym">Botrytis cinerea</name>
    <dbReference type="NCBI Taxonomy" id="999810"/>
    <lineage>
        <taxon>Eukaryota</taxon>
        <taxon>Fungi</taxon>
        <taxon>Dikarya</taxon>
        <taxon>Ascomycota</taxon>
        <taxon>Pezizomycotina</taxon>
        <taxon>Leotiomycetes</taxon>
        <taxon>Helotiales</taxon>
        <taxon>Sclerotiniaceae</taxon>
        <taxon>Botrytis</taxon>
    </lineage>
</organism>